<feature type="region of interest" description="Disordered" evidence="7">
    <location>
        <begin position="424"/>
        <end position="509"/>
    </location>
</feature>
<dbReference type="InterPro" id="IPR017441">
    <property type="entry name" value="Protein_kinase_ATP_BS"/>
</dbReference>
<keyword evidence="4" id="KW-0418">Kinase</keyword>
<keyword evidence="2" id="KW-0808">Transferase</keyword>
<feature type="region of interest" description="Disordered" evidence="7">
    <location>
        <begin position="536"/>
        <end position="577"/>
    </location>
</feature>
<comment type="caution">
    <text evidence="9">The sequence shown here is derived from an EMBL/GenBank/DDBJ whole genome shotgun (WGS) entry which is preliminary data.</text>
</comment>
<dbReference type="PANTHER" id="PTHR24346:SF110">
    <property type="entry name" value="NON-SPECIFIC SERINE_THREONINE PROTEIN KINASE"/>
    <property type="match status" value="1"/>
</dbReference>
<dbReference type="AlphaFoldDB" id="A0A9N9BZ19"/>
<feature type="binding site" evidence="6">
    <location>
        <position position="75"/>
    </location>
    <ligand>
        <name>ATP</name>
        <dbReference type="ChEBI" id="CHEBI:30616"/>
    </ligand>
</feature>
<evidence type="ECO:0000256" key="4">
    <source>
        <dbReference type="ARBA" id="ARBA00022777"/>
    </source>
</evidence>
<sequence>MHNSRGRVGGGSPYSIARNHKAKLAADYHDLLKELSTSDIASIGNYILGEPLGAGSYGNVKLATHRMTGQKVAIKIIDKIHKETIAPEIYHHRYLHHPNIVSLLEVIPAETKIYMVLEYCENGELYNYLSDKIASGSYVKESVARRMFGQVCKAVKYCHDRRIVHRDLKLENILLDAHNNVKLSDFGFTQEYESKKLLDTMCGSIGYSAPEILSGKKYLGPEADIWSLGVILYTLLCGSLPFDDDDDNEMKAKIIRGEYVLEDHLSDEAKDLIQSILQLEPSKRFTLKQILDHPWLKKKDDEDDDDSEWQTVDEDENDSQSDDENDTDHDDKIDGKALNEKILFKHADEKELLDKLEQLGFDAATIKSSVLEAKCDSSNGLWWLLLDKMRERKKAGIGQSPKLVDIGVGTDDDVELVKSVEAVVEENNEEQDTYEEESEIEGIEEIDEEEEEEDDDPVTLLVESPPESEGTNTPRHSQDGDDHRPPVPPKKYDVFPPTPPPKTYHVAPATRERRKSLILSFPEAVEPVLTAIHASASPPLSPKKFSSFVSPPTSRPVSPIQSIVPIPNTKSPTHRKRGGILSTIKGWWVGGNAHHNKDGNAAYRRSYNNFAENSAIKPTDITRARARSRAKRRSGSDSPPYYDGGGASNMNTRRQSHGSIREKKKRNSWQGNKGRRGSLLPPLTIPPVTPSVVLSQNSPTILSPMPGTPPGRPKTMFTISRKGAFVPNGSSWGRKTVKRRSTGNGINSLMESFNAASSSSSSHAHHLNT</sequence>
<dbReference type="FunFam" id="3.30.200.20:FF:000003">
    <property type="entry name" value="Non-specific serine/threonine protein kinase"/>
    <property type="match status" value="1"/>
</dbReference>
<dbReference type="PROSITE" id="PS00108">
    <property type="entry name" value="PROTEIN_KINASE_ST"/>
    <property type="match status" value="1"/>
</dbReference>
<dbReference type="SUPFAM" id="SSF56112">
    <property type="entry name" value="Protein kinase-like (PK-like)"/>
    <property type="match status" value="1"/>
</dbReference>
<dbReference type="InterPro" id="IPR000719">
    <property type="entry name" value="Prot_kinase_dom"/>
</dbReference>
<dbReference type="PROSITE" id="PS00107">
    <property type="entry name" value="PROTEIN_KINASE_ATP"/>
    <property type="match status" value="1"/>
</dbReference>
<feature type="compositionally biased region" description="Acidic residues" evidence="7">
    <location>
        <begin position="301"/>
        <end position="328"/>
    </location>
</feature>
<evidence type="ECO:0000256" key="6">
    <source>
        <dbReference type="PROSITE-ProRule" id="PRU10141"/>
    </source>
</evidence>
<evidence type="ECO:0000256" key="1">
    <source>
        <dbReference type="ARBA" id="ARBA00022527"/>
    </source>
</evidence>
<dbReference type="Pfam" id="PF00069">
    <property type="entry name" value="Pkinase"/>
    <property type="match status" value="1"/>
</dbReference>
<evidence type="ECO:0000256" key="2">
    <source>
        <dbReference type="ARBA" id="ARBA00022679"/>
    </source>
</evidence>
<gene>
    <name evidence="9" type="ORF">POCULU_LOCUS6540</name>
</gene>
<dbReference type="InterPro" id="IPR011009">
    <property type="entry name" value="Kinase-like_dom_sf"/>
</dbReference>
<dbReference type="CDD" id="cd14003">
    <property type="entry name" value="STKc_AMPK-like"/>
    <property type="match status" value="1"/>
</dbReference>
<feature type="compositionally biased region" description="Low complexity" evidence="7">
    <location>
        <begin position="536"/>
        <end position="567"/>
    </location>
</feature>
<dbReference type="PROSITE" id="PS50011">
    <property type="entry name" value="PROTEIN_KINASE_DOM"/>
    <property type="match status" value="1"/>
</dbReference>
<dbReference type="Gene3D" id="1.10.510.10">
    <property type="entry name" value="Transferase(Phosphotransferase) domain 1"/>
    <property type="match status" value="1"/>
</dbReference>
<reference evidence="9" key="1">
    <citation type="submission" date="2021-06" db="EMBL/GenBank/DDBJ databases">
        <authorList>
            <person name="Kallberg Y."/>
            <person name="Tangrot J."/>
            <person name="Rosling A."/>
        </authorList>
    </citation>
    <scope>NUCLEOTIDE SEQUENCE</scope>
    <source>
        <strain evidence="9">IA702</strain>
    </source>
</reference>
<dbReference type="GO" id="GO:0035556">
    <property type="term" value="P:intracellular signal transduction"/>
    <property type="evidence" value="ECO:0007669"/>
    <property type="project" value="TreeGrafter"/>
</dbReference>
<evidence type="ECO:0000313" key="9">
    <source>
        <dbReference type="EMBL" id="CAG8582072.1"/>
    </source>
</evidence>
<feature type="compositionally biased region" description="Basic residues" evidence="7">
    <location>
        <begin position="624"/>
        <end position="633"/>
    </location>
</feature>
<feature type="region of interest" description="Disordered" evidence="7">
    <location>
        <begin position="618"/>
        <end position="684"/>
    </location>
</feature>
<dbReference type="SMART" id="SM00220">
    <property type="entry name" value="S_TKc"/>
    <property type="match status" value="1"/>
</dbReference>
<accession>A0A9N9BZ19</accession>
<proteinExistence type="predicted"/>
<keyword evidence="5 6" id="KW-0067">ATP-binding</keyword>
<evidence type="ECO:0000259" key="8">
    <source>
        <dbReference type="PROSITE" id="PS50011"/>
    </source>
</evidence>
<dbReference type="PANTHER" id="PTHR24346">
    <property type="entry name" value="MAP/MICROTUBULE AFFINITY-REGULATING KINASE"/>
    <property type="match status" value="1"/>
</dbReference>
<name>A0A9N9BZ19_9GLOM</name>
<dbReference type="GO" id="GO:0005524">
    <property type="term" value="F:ATP binding"/>
    <property type="evidence" value="ECO:0007669"/>
    <property type="project" value="UniProtKB-UniRule"/>
</dbReference>
<evidence type="ECO:0000256" key="3">
    <source>
        <dbReference type="ARBA" id="ARBA00022741"/>
    </source>
</evidence>
<dbReference type="EMBL" id="CAJVPJ010001228">
    <property type="protein sequence ID" value="CAG8582072.1"/>
    <property type="molecule type" value="Genomic_DNA"/>
</dbReference>
<keyword evidence="1" id="KW-0723">Serine/threonine-protein kinase</keyword>
<dbReference type="Proteomes" id="UP000789572">
    <property type="component" value="Unassembled WGS sequence"/>
</dbReference>
<dbReference type="FunFam" id="1.10.510.10:FF:000571">
    <property type="entry name" value="Maternal embryonic leucine zipper kinase"/>
    <property type="match status" value="1"/>
</dbReference>
<evidence type="ECO:0000313" key="10">
    <source>
        <dbReference type="Proteomes" id="UP000789572"/>
    </source>
</evidence>
<feature type="compositionally biased region" description="Basic and acidic residues" evidence="7">
    <location>
        <begin position="476"/>
        <end position="493"/>
    </location>
</feature>
<feature type="domain" description="Protein kinase" evidence="8">
    <location>
        <begin position="46"/>
        <end position="296"/>
    </location>
</feature>
<feature type="compositionally biased region" description="Acidic residues" evidence="7">
    <location>
        <begin position="424"/>
        <end position="457"/>
    </location>
</feature>
<protein>
    <submittedName>
        <fullName evidence="9">7461_t:CDS:1</fullName>
    </submittedName>
</protein>
<keyword evidence="3 6" id="KW-0547">Nucleotide-binding</keyword>
<keyword evidence="10" id="KW-1185">Reference proteome</keyword>
<evidence type="ECO:0000256" key="7">
    <source>
        <dbReference type="SAM" id="MobiDB-lite"/>
    </source>
</evidence>
<dbReference type="GO" id="GO:0004674">
    <property type="term" value="F:protein serine/threonine kinase activity"/>
    <property type="evidence" value="ECO:0007669"/>
    <property type="project" value="UniProtKB-KW"/>
</dbReference>
<dbReference type="InterPro" id="IPR008271">
    <property type="entry name" value="Ser/Thr_kinase_AS"/>
</dbReference>
<organism evidence="9 10">
    <name type="scientific">Paraglomus occultum</name>
    <dbReference type="NCBI Taxonomy" id="144539"/>
    <lineage>
        <taxon>Eukaryota</taxon>
        <taxon>Fungi</taxon>
        <taxon>Fungi incertae sedis</taxon>
        <taxon>Mucoromycota</taxon>
        <taxon>Glomeromycotina</taxon>
        <taxon>Glomeromycetes</taxon>
        <taxon>Paraglomerales</taxon>
        <taxon>Paraglomeraceae</taxon>
        <taxon>Paraglomus</taxon>
    </lineage>
</organism>
<feature type="region of interest" description="Disordered" evidence="7">
    <location>
        <begin position="298"/>
        <end position="332"/>
    </location>
</feature>
<evidence type="ECO:0000256" key="5">
    <source>
        <dbReference type="ARBA" id="ARBA00022840"/>
    </source>
</evidence>
<dbReference type="OrthoDB" id="504170at2759"/>
<dbReference type="GO" id="GO:0005737">
    <property type="term" value="C:cytoplasm"/>
    <property type="evidence" value="ECO:0007669"/>
    <property type="project" value="TreeGrafter"/>
</dbReference>